<proteinExistence type="predicted"/>
<evidence type="ECO:0000313" key="2">
    <source>
        <dbReference type="WBParaSite" id="jg5299"/>
    </source>
</evidence>
<evidence type="ECO:0000313" key="1">
    <source>
        <dbReference type="Proteomes" id="UP000887574"/>
    </source>
</evidence>
<keyword evidence="1" id="KW-1185">Reference proteome</keyword>
<dbReference type="AlphaFoldDB" id="A0A915EDV0"/>
<protein>
    <submittedName>
        <fullName evidence="2">Uncharacterized protein</fullName>
    </submittedName>
</protein>
<reference evidence="2" key="1">
    <citation type="submission" date="2022-11" db="UniProtKB">
        <authorList>
            <consortium name="WormBaseParasite"/>
        </authorList>
    </citation>
    <scope>IDENTIFICATION</scope>
</reference>
<dbReference type="Proteomes" id="UP000887574">
    <property type="component" value="Unplaced"/>
</dbReference>
<sequence length="187" mass="20794">MSSSLGSILTDAHLPTIKPMEQKPTQLQILLVPARSLLPIPSQLQKTTRAANTCLGLPSAVVEQQRVAELQLQWFHQPQWSGHHRGIWRGLLDLWKHQSEDDLDQHKRFCPTTSLVERTVSSSSSSGPEDSSDEVAIVECQNGGISTSGANGRYEIVGDGRECKAVDMHSKTIFHCLIMKSEEYKTF</sequence>
<name>A0A915EDV0_9BILA</name>
<accession>A0A915EDV0</accession>
<dbReference type="WBParaSite" id="jg5299">
    <property type="protein sequence ID" value="jg5299"/>
    <property type="gene ID" value="jg5299"/>
</dbReference>
<organism evidence="1 2">
    <name type="scientific">Ditylenchus dipsaci</name>
    <dbReference type="NCBI Taxonomy" id="166011"/>
    <lineage>
        <taxon>Eukaryota</taxon>
        <taxon>Metazoa</taxon>
        <taxon>Ecdysozoa</taxon>
        <taxon>Nematoda</taxon>
        <taxon>Chromadorea</taxon>
        <taxon>Rhabditida</taxon>
        <taxon>Tylenchina</taxon>
        <taxon>Tylenchomorpha</taxon>
        <taxon>Sphaerularioidea</taxon>
        <taxon>Anguinidae</taxon>
        <taxon>Anguininae</taxon>
        <taxon>Ditylenchus</taxon>
    </lineage>
</organism>